<organism evidence="2 3">
    <name type="scientific">Hordeum vulgare subsp. vulgare</name>
    <name type="common">Domesticated barley</name>
    <dbReference type="NCBI Taxonomy" id="112509"/>
    <lineage>
        <taxon>Eukaryota</taxon>
        <taxon>Viridiplantae</taxon>
        <taxon>Streptophyta</taxon>
        <taxon>Embryophyta</taxon>
        <taxon>Tracheophyta</taxon>
        <taxon>Spermatophyta</taxon>
        <taxon>Magnoliopsida</taxon>
        <taxon>Liliopsida</taxon>
        <taxon>Poales</taxon>
        <taxon>Poaceae</taxon>
        <taxon>BOP clade</taxon>
        <taxon>Pooideae</taxon>
        <taxon>Triticodae</taxon>
        <taxon>Triticeae</taxon>
        <taxon>Hordeinae</taxon>
        <taxon>Hordeum</taxon>
    </lineage>
</organism>
<dbReference type="PANTHER" id="PTHR31111">
    <property type="entry name" value="BNAA05G37150D PROTEIN-RELATED"/>
    <property type="match status" value="1"/>
</dbReference>
<dbReference type="InterPro" id="IPR001810">
    <property type="entry name" value="F-box_dom"/>
</dbReference>
<sequence>MMEGKRPTHHGGYEMSEDLLMEIFSRLPAHSAARCAALSRRWRKIVDGPDFWIRHHRPPSPNFNMAYIHEYTGEGEGEHRPLQHAFHLPGLLAQGLLSNDRHGLAYRYVGTCNGLVALQVEGLYHHSFFACVVLNPATTEEVTLTYLGLCEDHYLCGFGYGPASKTYKLLVVRRPYGCFFGGPLEVLSLGDARGEARAVFPNVWCNDTFSLCIGGVLYVLDYKHLSVLALDVDSETISAVELPVGGVVCSEPMEVRGRLCIAMHTDETHEFVLWVLTASLDWERRCVLRYMVPTTLRSHWLVGAWDSGENRLLVWYRGAGLRLYDLREMDSGGAHEPAGSWTLEDQKDLRDYMRWGYGQYRLCWGYRPTTISPRVTIANCAGVPPVLCSFRSGRQTPQRPVAPFSNVLLDLVKTILVGQEVRGG</sequence>
<keyword evidence="3" id="KW-1185">Reference proteome</keyword>
<dbReference type="NCBIfam" id="TIGR01640">
    <property type="entry name" value="F_box_assoc_1"/>
    <property type="match status" value="1"/>
</dbReference>
<feature type="domain" description="F-box" evidence="1">
    <location>
        <begin position="15"/>
        <end position="55"/>
    </location>
</feature>
<reference evidence="3" key="1">
    <citation type="journal article" date="2012" name="Nature">
        <title>A physical, genetic and functional sequence assembly of the barley genome.</title>
        <authorList>
            <consortium name="The International Barley Genome Sequencing Consortium"/>
            <person name="Mayer K.F."/>
            <person name="Waugh R."/>
            <person name="Brown J.W."/>
            <person name="Schulman A."/>
            <person name="Langridge P."/>
            <person name="Platzer M."/>
            <person name="Fincher G.B."/>
            <person name="Muehlbauer G.J."/>
            <person name="Sato K."/>
            <person name="Close T.J."/>
            <person name="Wise R.P."/>
            <person name="Stein N."/>
        </authorList>
    </citation>
    <scope>NUCLEOTIDE SEQUENCE [LARGE SCALE GENOMIC DNA]</scope>
    <source>
        <strain evidence="3">cv. Morex</strain>
    </source>
</reference>
<dbReference type="InterPro" id="IPR017451">
    <property type="entry name" value="F-box-assoc_interact_dom"/>
</dbReference>
<proteinExistence type="predicted"/>
<accession>A0A8I7B878</accession>
<dbReference type="Gene3D" id="1.20.1280.50">
    <property type="match status" value="1"/>
</dbReference>
<dbReference type="Pfam" id="PF08268">
    <property type="entry name" value="FBA_3"/>
    <property type="match status" value="1"/>
</dbReference>
<dbReference type="AlphaFoldDB" id="A0A8I7B878"/>
<protein>
    <recommendedName>
        <fullName evidence="1">F-box domain-containing protein</fullName>
    </recommendedName>
</protein>
<name>A0A8I7B878_HORVV</name>
<dbReference type="Proteomes" id="UP000011116">
    <property type="component" value="Chromosome 5H"/>
</dbReference>
<reference evidence="2" key="3">
    <citation type="submission" date="2022-01" db="UniProtKB">
        <authorList>
            <consortium name="EnsemblPlants"/>
        </authorList>
    </citation>
    <scope>IDENTIFICATION</scope>
    <source>
        <strain evidence="2">subsp. vulgare</strain>
    </source>
</reference>
<dbReference type="SMART" id="SM00256">
    <property type="entry name" value="FBOX"/>
    <property type="match status" value="1"/>
</dbReference>
<dbReference type="SUPFAM" id="SSF81383">
    <property type="entry name" value="F-box domain"/>
    <property type="match status" value="1"/>
</dbReference>
<dbReference type="EnsemblPlants" id="HORVU.MOREX.r3.5HG0432080.1">
    <property type="protein sequence ID" value="HORVU.MOREX.r3.5HG0432080.1.CDS1"/>
    <property type="gene ID" value="HORVU.MOREX.r3.5HG0432080"/>
</dbReference>
<dbReference type="InterPro" id="IPR036047">
    <property type="entry name" value="F-box-like_dom_sf"/>
</dbReference>
<dbReference type="InterPro" id="IPR013187">
    <property type="entry name" value="F-box-assoc_dom_typ3"/>
</dbReference>
<reference evidence="2" key="2">
    <citation type="submission" date="2020-10" db="EMBL/GenBank/DDBJ databases">
        <authorList>
            <person name="Scholz U."/>
            <person name="Mascher M."/>
            <person name="Fiebig A."/>
        </authorList>
    </citation>
    <scope>NUCLEOTIDE SEQUENCE [LARGE SCALE GENOMIC DNA]</scope>
    <source>
        <strain evidence="2">cv. Morex</strain>
    </source>
</reference>
<evidence type="ECO:0000259" key="1">
    <source>
        <dbReference type="SMART" id="SM00256"/>
    </source>
</evidence>
<dbReference type="Gramene" id="HORVU.MOREX.r3.5HG0432080.1">
    <property type="protein sequence ID" value="HORVU.MOREX.r3.5HG0432080.1.CDS1"/>
    <property type="gene ID" value="HORVU.MOREX.r3.5HG0432080"/>
</dbReference>
<evidence type="ECO:0000313" key="3">
    <source>
        <dbReference type="Proteomes" id="UP000011116"/>
    </source>
</evidence>
<evidence type="ECO:0000313" key="2">
    <source>
        <dbReference type="EnsemblPlants" id="HORVU.MOREX.r3.5HG0432080.1.CDS1"/>
    </source>
</evidence>
<dbReference type="Pfam" id="PF00646">
    <property type="entry name" value="F-box"/>
    <property type="match status" value="1"/>
</dbReference>
<dbReference type="PANTHER" id="PTHR31111:SF133">
    <property type="entry name" value="OS07G0196600 PROTEIN"/>
    <property type="match status" value="1"/>
</dbReference>
<dbReference type="SMR" id="A0A8I7B878"/>